<dbReference type="OMA" id="SRIKTVP"/>
<organism evidence="1 2">
    <name type="scientific">Paramecium primaurelia</name>
    <dbReference type="NCBI Taxonomy" id="5886"/>
    <lineage>
        <taxon>Eukaryota</taxon>
        <taxon>Sar</taxon>
        <taxon>Alveolata</taxon>
        <taxon>Ciliophora</taxon>
        <taxon>Intramacronucleata</taxon>
        <taxon>Oligohymenophorea</taxon>
        <taxon>Peniculida</taxon>
        <taxon>Parameciidae</taxon>
        <taxon>Paramecium</taxon>
    </lineage>
</organism>
<name>A0A8S1MWU3_PARPR</name>
<evidence type="ECO:0000313" key="1">
    <source>
        <dbReference type="EMBL" id="CAD8084700.1"/>
    </source>
</evidence>
<protein>
    <submittedName>
        <fullName evidence="1">Uncharacterized protein</fullName>
    </submittedName>
</protein>
<accession>A0A8S1MWU3</accession>
<comment type="caution">
    <text evidence="1">The sequence shown here is derived from an EMBL/GenBank/DDBJ whole genome shotgun (WGS) entry which is preliminary data.</text>
</comment>
<dbReference type="EMBL" id="CAJJDM010000075">
    <property type="protein sequence ID" value="CAD8084700.1"/>
    <property type="molecule type" value="Genomic_DNA"/>
</dbReference>
<proteinExistence type="predicted"/>
<reference evidence="1" key="1">
    <citation type="submission" date="2021-01" db="EMBL/GenBank/DDBJ databases">
        <authorList>
            <consortium name="Genoscope - CEA"/>
            <person name="William W."/>
        </authorList>
    </citation>
    <scope>NUCLEOTIDE SEQUENCE</scope>
</reference>
<keyword evidence="2" id="KW-1185">Reference proteome</keyword>
<dbReference type="AlphaFoldDB" id="A0A8S1MWU3"/>
<gene>
    <name evidence="1" type="ORF">PPRIM_AZ9-3.1.T0720216</name>
</gene>
<evidence type="ECO:0000313" key="2">
    <source>
        <dbReference type="Proteomes" id="UP000688137"/>
    </source>
</evidence>
<dbReference type="Proteomes" id="UP000688137">
    <property type="component" value="Unassembled WGS sequence"/>
</dbReference>
<sequence length="101" mass="11986">MLLQQQRKKIQPSFVAFYEFKIQEIQSYPSQRVIITEQNIKNYANLRIGTYSPISCKSSRIKTQPQVKKEKIIPFEHDYNTFYRTVSSQRNLLNIISGKKK</sequence>